<evidence type="ECO:0000256" key="12">
    <source>
        <dbReference type="ARBA" id="ARBA00023136"/>
    </source>
</evidence>
<dbReference type="GO" id="GO:0042448">
    <property type="term" value="P:progesterone metabolic process"/>
    <property type="evidence" value="ECO:0007669"/>
    <property type="project" value="TreeGrafter"/>
</dbReference>
<evidence type="ECO:0000256" key="3">
    <source>
        <dbReference type="ARBA" id="ARBA00004406"/>
    </source>
</evidence>
<dbReference type="Gene3D" id="1.10.630.10">
    <property type="entry name" value="Cytochrome P450"/>
    <property type="match status" value="1"/>
</dbReference>
<dbReference type="AlphaFoldDB" id="A0A2B4S2R8"/>
<keyword evidence="5 13" id="KW-0349">Heme</keyword>
<dbReference type="GO" id="GO:0042446">
    <property type="term" value="P:hormone biosynthetic process"/>
    <property type="evidence" value="ECO:0007669"/>
    <property type="project" value="TreeGrafter"/>
</dbReference>
<feature type="region of interest" description="Disordered" evidence="15">
    <location>
        <begin position="495"/>
        <end position="565"/>
    </location>
</feature>
<protein>
    <submittedName>
        <fullName evidence="16">Cytochrome P450 1A1</fullName>
    </submittedName>
</protein>
<feature type="region of interest" description="Disordered" evidence="15">
    <location>
        <begin position="581"/>
        <end position="624"/>
    </location>
</feature>
<dbReference type="FunFam" id="1.10.630.10:FF:000238">
    <property type="entry name" value="Cytochrome P450 2A6"/>
    <property type="match status" value="1"/>
</dbReference>
<dbReference type="InterPro" id="IPR036396">
    <property type="entry name" value="Cyt_P450_sf"/>
</dbReference>
<comment type="subcellular location">
    <subcellularLocation>
        <location evidence="3">Endoplasmic reticulum membrane</location>
        <topology evidence="3">Peripheral membrane protein</topology>
    </subcellularLocation>
    <subcellularLocation>
        <location evidence="2">Microsome membrane</location>
        <topology evidence="2">Peripheral membrane protein</topology>
    </subcellularLocation>
</comment>
<keyword evidence="6 13" id="KW-0479">Metal-binding</keyword>
<keyword evidence="11 14" id="KW-0503">Monooxygenase</keyword>
<dbReference type="GO" id="GO:0020037">
    <property type="term" value="F:heme binding"/>
    <property type="evidence" value="ECO:0007669"/>
    <property type="project" value="InterPro"/>
</dbReference>
<feature type="binding site" description="axial binding residue" evidence="13">
    <location>
        <position position="414"/>
    </location>
    <ligand>
        <name>heme</name>
        <dbReference type="ChEBI" id="CHEBI:30413"/>
    </ligand>
    <ligandPart>
        <name>Fe</name>
        <dbReference type="ChEBI" id="CHEBI:18248"/>
    </ligandPart>
</feature>
<dbReference type="GO" id="GO:0005789">
    <property type="term" value="C:endoplasmic reticulum membrane"/>
    <property type="evidence" value="ECO:0007669"/>
    <property type="project" value="UniProtKB-SubCell"/>
</dbReference>
<evidence type="ECO:0000256" key="5">
    <source>
        <dbReference type="ARBA" id="ARBA00022617"/>
    </source>
</evidence>
<evidence type="ECO:0000256" key="9">
    <source>
        <dbReference type="ARBA" id="ARBA00023002"/>
    </source>
</evidence>
<dbReference type="GO" id="GO:0005506">
    <property type="term" value="F:iron ion binding"/>
    <property type="evidence" value="ECO:0007669"/>
    <property type="project" value="InterPro"/>
</dbReference>
<feature type="compositionally biased region" description="Low complexity" evidence="15">
    <location>
        <begin position="503"/>
        <end position="519"/>
    </location>
</feature>
<keyword evidence="8" id="KW-0492">Microsome</keyword>
<keyword evidence="10 13" id="KW-0408">Iron</keyword>
<feature type="compositionally biased region" description="Basic and acidic residues" evidence="15">
    <location>
        <begin position="530"/>
        <end position="545"/>
    </location>
</feature>
<comment type="caution">
    <text evidence="16">The sequence shown here is derived from an EMBL/GenBank/DDBJ whole genome shotgun (WGS) entry which is preliminary data.</text>
</comment>
<keyword evidence="9 14" id="KW-0560">Oxidoreductase</keyword>
<dbReference type="Proteomes" id="UP000225706">
    <property type="component" value="Unassembled WGS sequence"/>
</dbReference>
<evidence type="ECO:0000256" key="13">
    <source>
        <dbReference type="PIRSR" id="PIRSR602401-1"/>
    </source>
</evidence>
<evidence type="ECO:0000256" key="8">
    <source>
        <dbReference type="ARBA" id="ARBA00022848"/>
    </source>
</evidence>
<dbReference type="InterPro" id="IPR017972">
    <property type="entry name" value="Cyt_P450_CS"/>
</dbReference>
<dbReference type="PRINTS" id="PR00385">
    <property type="entry name" value="P450"/>
</dbReference>
<accession>A0A2B4S2R8</accession>
<dbReference type="PANTHER" id="PTHR24289:SF1">
    <property type="entry name" value="STEROID 17-ALPHA-HYDROXYLASE_17,20 LYASE"/>
    <property type="match status" value="1"/>
</dbReference>
<evidence type="ECO:0000256" key="14">
    <source>
        <dbReference type="RuleBase" id="RU000461"/>
    </source>
</evidence>
<reference evidence="17" key="1">
    <citation type="journal article" date="2017" name="bioRxiv">
        <title>Comparative analysis of the genomes of Stylophora pistillata and Acropora digitifera provides evidence for extensive differences between species of corals.</title>
        <authorList>
            <person name="Voolstra C.R."/>
            <person name="Li Y."/>
            <person name="Liew Y.J."/>
            <person name="Baumgarten S."/>
            <person name="Zoccola D."/>
            <person name="Flot J.-F."/>
            <person name="Tambutte S."/>
            <person name="Allemand D."/>
            <person name="Aranda M."/>
        </authorList>
    </citation>
    <scope>NUCLEOTIDE SEQUENCE [LARGE SCALE GENOMIC DNA]</scope>
</reference>
<evidence type="ECO:0000256" key="6">
    <source>
        <dbReference type="ARBA" id="ARBA00022723"/>
    </source>
</evidence>
<dbReference type="PROSITE" id="PS00086">
    <property type="entry name" value="CYTOCHROME_P450"/>
    <property type="match status" value="1"/>
</dbReference>
<dbReference type="PRINTS" id="PR00463">
    <property type="entry name" value="EP450I"/>
</dbReference>
<dbReference type="EMBL" id="LSMT01000226">
    <property type="protein sequence ID" value="PFX22877.1"/>
    <property type="molecule type" value="Genomic_DNA"/>
</dbReference>
<dbReference type="InterPro" id="IPR002401">
    <property type="entry name" value="Cyt_P450_E_grp-I"/>
</dbReference>
<keyword evidence="17" id="KW-1185">Reference proteome</keyword>
<evidence type="ECO:0000256" key="1">
    <source>
        <dbReference type="ARBA" id="ARBA00001971"/>
    </source>
</evidence>
<evidence type="ECO:0000256" key="15">
    <source>
        <dbReference type="SAM" id="MobiDB-lite"/>
    </source>
</evidence>
<organism evidence="16 17">
    <name type="scientific">Stylophora pistillata</name>
    <name type="common">Smooth cauliflower coral</name>
    <dbReference type="NCBI Taxonomy" id="50429"/>
    <lineage>
        <taxon>Eukaryota</taxon>
        <taxon>Metazoa</taxon>
        <taxon>Cnidaria</taxon>
        <taxon>Anthozoa</taxon>
        <taxon>Hexacorallia</taxon>
        <taxon>Scleractinia</taxon>
        <taxon>Astrocoeniina</taxon>
        <taxon>Pocilloporidae</taxon>
        <taxon>Stylophora</taxon>
    </lineage>
</organism>
<comment type="similarity">
    <text evidence="4 14">Belongs to the cytochrome P450 family.</text>
</comment>
<dbReference type="OrthoDB" id="1055148at2759"/>
<dbReference type="PANTHER" id="PTHR24289">
    <property type="entry name" value="STEROID 17-ALPHA-HYDROXYLASE/17,20 LYASE"/>
    <property type="match status" value="1"/>
</dbReference>
<dbReference type="Pfam" id="PF00067">
    <property type="entry name" value="p450"/>
    <property type="match status" value="1"/>
</dbReference>
<gene>
    <name evidence="16" type="primary">cyp1a1</name>
    <name evidence="16" type="ORF">AWC38_SpisGene12579</name>
</gene>
<evidence type="ECO:0000313" key="17">
    <source>
        <dbReference type="Proteomes" id="UP000225706"/>
    </source>
</evidence>
<dbReference type="GO" id="GO:0004508">
    <property type="term" value="F:steroid 17-alpha-monooxygenase activity"/>
    <property type="evidence" value="ECO:0007669"/>
    <property type="project" value="TreeGrafter"/>
</dbReference>
<evidence type="ECO:0000313" key="16">
    <source>
        <dbReference type="EMBL" id="PFX22877.1"/>
    </source>
</evidence>
<evidence type="ECO:0000256" key="4">
    <source>
        <dbReference type="ARBA" id="ARBA00010617"/>
    </source>
</evidence>
<sequence>MALYVLPSIWQTRHLPPGPFPLPLVGNLLSIDLKRPHADFANMADKYGKLFRIHMGRRRMIVINSYEIAKEALVTKATDFAGRPRHFFGDVFGRNRTDFAFQSLNNRWKIQHKLAVTALRLSENKANIADHTEKLCSRLNSFDGKPFYLHDIMINSVANCLSSLIFGKEHKLNDREVEMLVYAVQVFRESLSAGNMIDTFPMLKYIPMDIFKNTKRAGEIRDEIFERKFEEHILTFQKDNIRDLIDALWKGFHEISHDGLLTKEQLVSSASDFFFPGTETPYTVITWAIFYVIKHPNVQARLHRQLDDVLGNTDRLPEISDKPNLPFLNAFITEVLRIVSETPLAVPHSTTRDTSLAGFKIPRDMTVLINLWAIHHDPDIWGDPFSFRPERFLDRQGQPHVEGVMSFSAGKRSCPGEFFGKKLVFLYLARLLSRFRFECPEGTTLPKEEESVNGLVIEFDETLFGERVKARETVNVPEFEPPWVDRRNFPTKTPSKPLLFYCPTSQTRPSSRTRSAPTRGYKPVKFSPTHVDETLFGERRTKRSDSPPSGKFEPPWEKQSEKRRDRPLLFDCNSRLVFDNSSDELEASSRSRTPQSFRSSSRVSSRSQSAGKRPNSAYKPPPWR</sequence>
<evidence type="ECO:0000256" key="11">
    <source>
        <dbReference type="ARBA" id="ARBA00023033"/>
    </source>
</evidence>
<proteinExistence type="inferred from homology"/>
<dbReference type="CDD" id="cd11027">
    <property type="entry name" value="CYP17A1-like"/>
    <property type="match status" value="1"/>
</dbReference>
<dbReference type="STRING" id="50429.A0A2B4S2R8"/>
<evidence type="ECO:0000256" key="2">
    <source>
        <dbReference type="ARBA" id="ARBA00004174"/>
    </source>
</evidence>
<keyword evidence="12" id="KW-0472">Membrane</keyword>
<keyword evidence="7" id="KW-0256">Endoplasmic reticulum</keyword>
<evidence type="ECO:0000256" key="7">
    <source>
        <dbReference type="ARBA" id="ARBA00022824"/>
    </source>
</evidence>
<feature type="compositionally biased region" description="Low complexity" evidence="15">
    <location>
        <begin position="596"/>
        <end position="609"/>
    </location>
</feature>
<dbReference type="SUPFAM" id="SSF48264">
    <property type="entry name" value="Cytochrome P450"/>
    <property type="match status" value="1"/>
</dbReference>
<comment type="cofactor">
    <cofactor evidence="1 13">
        <name>heme</name>
        <dbReference type="ChEBI" id="CHEBI:30413"/>
    </cofactor>
</comment>
<name>A0A2B4S2R8_STYPI</name>
<evidence type="ECO:0000256" key="10">
    <source>
        <dbReference type="ARBA" id="ARBA00023004"/>
    </source>
</evidence>
<dbReference type="InterPro" id="IPR001128">
    <property type="entry name" value="Cyt_P450"/>
</dbReference>
<feature type="compositionally biased region" description="Basic and acidic residues" evidence="15">
    <location>
        <begin position="554"/>
        <end position="565"/>
    </location>
</feature>